<proteinExistence type="predicted"/>
<evidence type="ECO:0000313" key="3">
    <source>
        <dbReference type="Proteomes" id="UP000754883"/>
    </source>
</evidence>
<protein>
    <submittedName>
        <fullName evidence="2">Uncharacterized protein</fullName>
    </submittedName>
</protein>
<name>A0A9N9U6R0_9HYPO</name>
<reference evidence="2" key="1">
    <citation type="submission" date="2021-10" db="EMBL/GenBank/DDBJ databases">
        <authorList>
            <person name="Piombo E."/>
        </authorList>
    </citation>
    <scope>NUCLEOTIDE SEQUENCE</scope>
</reference>
<organism evidence="2 3">
    <name type="scientific">Clonostachys byssicola</name>
    <dbReference type="NCBI Taxonomy" id="160290"/>
    <lineage>
        <taxon>Eukaryota</taxon>
        <taxon>Fungi</taxon>
        <taxon>Dikarya</taxon>
        <taxon>Ascomycota</taxon>
        <taxon>Pezizomycotina</taxon>
        <taxon>Sordariomycetes</taxon>
        <taxon>Hypocreomycetidae</taxon>
        <taxon>Hypocreales</taxon>
        <taxon>Bionectriaceae</taxon>
        <taxon>Clonostachys</taxon>
    </lineage>
</organism>
<dbReference type="AlphaFoldDB" id="A0A9N9U6R0"/>
<feature type="compositionally biased region" description="Polar residues" evidence="1">
    <location>
        <begin position="75"/>
        <end position="90"/>
    </location>
</feature>
<evidence type="ECO:0000313" key="2">
    <source>
        <dbReference type="EMBL" id="CAG9981938.1"/>
    </source>
</evidence>
<keyword evidence="3" id="KW-1185">Reference proteome</keyword>
<gene>
    <name evidence="2" type="ORF">CBYS24578_00009504</name>
</gene>
<sequence>MPHGCPEEECQPDKPDNILVIPSSGESQATEDFRKLAEDVLDVGNRLQMFLQRQIISPLYEEVNSELCRKRANTAEDSQVPDSRTPSSQVEDNEPEMQIQDIGGQLLFINKGQVVTNMQKL</sequence>
<dbReference type="EMBL" id="CABFNO020001328">
    <property type="protein sequence ID" value="CAG9981938.1"/>
    <property type="molecule type" value="Genomic_DNA"/>
</dbReference>
<feature type="region of interest" description="Disordered" evidence="1">
    <location>
        <begin position="71"/>
        <end position="94"/>
    </location>
</feature>
<dbReference type="Proteomes" id="UP000754883">
    <property type="component" value="Unassembled WGS sequence"/>
</dbReference>
<accession>A0A9N9U6R0</accession>
<comment type="caution">
    <text evidence="2">The sequence shown here is derived from an EMBL/GenBank/DDBJ whole genome shotgun (WGS) entry which is preliminary data.</text>
</comment>
<evidence type="ECO:0000256" key="1">
    <source>
        <dbReference type="SAM" id="MobiDB-lite"/>
    </source>
</evidence>